<dbReference type="AlphaFoldDB" id="A0A8I6WUN9"/>
<accession>A0A8I6WUN9</accession>
<dbReference type="Proteomes" id="UP000011116">
    <property type="component" value="Chromosome 2H"/>
</dbReference>
<dbReference type="PANTHER" id="PTHR47851:SF7">
    <property type="entry name" value="MYB_SANT-LIKE DOMAIN-CONTAINING PROTEIN"/>
    <property type="match status" value="1"/>
</dbReference>
<dbReference type="InterPro" id="IPR024752">
    <property type="entry name" value="Myb/SANT-like_dom"/>
</dbReference>
<evidence type="ECO:0000256" key="1">
    <source>
        <dbReference type="SAM" id="MobiDB-lite"/>
    </source>
</evidence>
<evidence type="ECO:0000259" key="2">
    <source>
        <dbReference type="Pfam" id="PF12776"/>
    </source>
</evidence>
<feature type="compositionally biased region" description="Acidic residues" evidence="1">
    <location>
        <begin position="160"/>
        <end position="176"/>
    </location>
</feature>
<sequence>MPNTVAMEATAEWNEEHTRLVCELFKEQVEAGNRPNTHMNNIGYATVIDKFYQKTGIQYNKRQFKNKWDKLKSAYYIWKSLKKETDMGWDPVKQTVTASAERWKNLKKKYQGCGRFQKAGLQNEDLLAKIFEDLRNTAEDHWPPANGSMPQSPQNVDAEDHGDENEDKESEEEDESPVINNKGKSVGGAIEGKGKKSKSDSAIMQYHLKETVELSKKSQAAIESIAKQREDASVCTIKDAMTLVTECGAVIGTNEHFIASEIFVKKEQREMFMTILDASARFDWLQRKYDAKYGK</sequence>
<evidence type="ECO:0000313" key="3">
    <source>
        <dbReference type="EnsemblPlants" id="HORVU.MOREX.r3.2HG0163020.1"/>
    </source>
</evidence>
<evidence type="ECO:0000313" key="4">
    <source>
        <dbReference type="Proteomes" id="UP000011116"/>
    </source>
</evidence>
<reference evidence="4" key="1">
    <citation type="journal article" date="2012" name="Nature">
        <title>A physical, genetic and functional sequence assembly of the barley genome.</title>
        <authorList>
            <consortium name="The International Barley Genome Sequencing Consortium"/>
            <person name="Mayer K.F."/>
            <person name="Waugh R."/>
            <person name="Brown J.W."/>
            <person name="Schulman A."/>
            <person name="Langridge P."/>
            <person name="Platzer M."/>
            <person name="Fincher G.B."/>
            <person name="Muehlbauer G.J."/>
            <person name="Sato K."/>
            <person name="Close T.J."/>
            <person name="Wise R.P."/>
            <person name="Stein N."/>
        </authorList>
    </citation>
    <scope>NUCLEOTIDE SEQUENCE [LARGE SCALE GENOMIC DNA]</scope>
    <source>
        <strain evidence="4">cv. Morex</strain>
    </source>
</reference>
<proteinExistence type="predicted"/>
<dbReference type="PANTHER" id="PTHR47851">
    <property type="entry name" value="OS06G0588700 PROTEIN-RELATED"/>
    <property type="match status" value="1"/>
</dbReference>
<name>A0A8I6WUN9_HORVV</name>
<organism evidence="3 4">
    <name type="scientific">Hordeum vulgare subsp. vulgare</name>
    <name type="common">Domesticated barley</name>
    <dbReference type="NCBI Taxonomy" id="112509"/>
    <lineage>
        <taxon>Eukaryota</taxon>
        <taxon>Viridiplantae</taxon>
        <taxon>Streptophyta</taxon>
        <taxon>Embryophyta</taxon>
        <taxon>Tracheophyta</taxon>
        <taxon>Spermatophyta</taxon>
        <taxon>Magnoliopsida</taxon>
        <taxon>Liliopsida</taxon>
        <taxon>Poales</taxon>
        <taxon>Poaceae</taxon>
        <taxon>BOP clade</taxon>
        <taxon>Pooideae</taxon>
        <taxon>Triticodae</taxon>
        <taxon>Triticeae</taxon>
        <taxon>Hordeinae</taxon>
        <taxon>Hordeum</taxon>
    </lineage>
</organism>
<reference evidence="3" key="3">
    <citation type="submission" date="2022-01" db="UniProtKB">
        <authorList>
            <consortium name="EnsemblPlants"/>
        </authorList>
    </citation>
    <scope>IDENTIFICATION</scope>
    <source>
        <strain evidence="3">subsp. vulgare</strain>
    </source>
</reference>
<dbReference type="Pfam" id="PF12776">
    <property type="entry name" value="Myb_DNA-bind_3"/>
    <property type="match status" value="1"/>
</dbReference>
<feature type="domain" description="Myb/SANT-like" evidence="2">
    <location>
        <begin position="12"/>
        <end position="105"/>
    </location>
</feature>
<keyword evidence="4" id="KW-1185">Reference proteome</keyword>
<protein>
    <recommendedName>
        <fullName evidence="2">Myb/SANT-like domain-containing protein</fullName>
    </recommendedName>
</protein>
<dbReference type="Gramene" id="HORVU.MOREX.r3.2HG0163020.1">
    <property type="protein sequence ID" value="HORVU.MOREX.r3.2HG0163020.1"/>
    <property type="gene ID" value="HORVU.MOREX.r3.2HG0163020"/>
</dbReference>
<feature type="region of interest" description="Disordered" evidence="1">
    <location>
        <begin position="138"/>
        <end position="201"/>
    </location>
</feature>
<reference evidence="3" key="2">
    <citation type="submission" date="2020-10" db="EMBL/GenBank/DDBJ databases">
        <authorList>
            <person name="Scholz U."/>
            <person name="Mascher M."/>
            <person name="Fiebig A."/>
        </authorList>
    </citation>
    <scope>NUCLEOTIDE SEQUENCE [LARGE SCALE GENOMIC DNA]</scope>
    <source>
        <strain evidence="3">cv. Morex</strain>
    </source>
</reference>
<dbReference type="EnsemblPlants" id="HORVU.MOREX.r3.2HG0163020.1">
    <property type="protein sequence ID" value="HORVU.MOREX.r3.2HG0163020.1"/>
    <property type="gene ID" value="HORVU.MOREX.r3.2HG0163020"/>
</dbReference>